<dbReference type="PROSITE" id="PS51509">
    <property type="entry name" value="PHOSPHAGEN_KINASE_N"/>
    <property type="match status" value="1"/>
</dbReference>
<organism evidence="11 12">
    <name type="scientific">Symbiodinium natans</name>
    <dbReference type="NCBI Taxonomy" id="878477"/>
    <lineage>
        <taxon>Eukaryota</taxon>
        <taxon>Sar</taxon>
        <taxon>Alveolata</taxon>
        <taxon>Dinophyceae</taxon>
        <taxon>Suessiales</taxon>
        <taxon>Symbiodiniaceae</taxon>
        <taxon>Symbiodinium</taxon>
    </lineage>
</organism>
<keyword evidence="5 7" id="KW-0067">ATP-binding</keyword>
<evidence type="ECO:0000259" key="9">
    <source>
        <dbReference type="PROSITE" id="PS51509"/>
    </source>
</evidence>
<evidence type="ECO:0000256" key="8">
    <source>
        <dbReference type="SAM" id="MobiDB-lite"/>
    </source>
</evidence>
<comment type="caution">
    <text evidence="11">The sequence shown here is derived from an EMBL/GenBank/DDBJ whole genome shotgun (WGS) entry which is preliminary data.</text>
</comment>
<dbReference type="PANTHER" id="PTHR11547:SF38">
    <property type="entry name" value="ARGININE KINASE 1-RELATED"/>
    <property type="match status" value="1"/>
</dbReference>
<dbReference type="GO" id="GO:0046314">
    <property type="term" value="P:phosphocreatine biosynthetic process"/>
    <property type="evidence" value="ECO:0007669"/>
    <property type="project" value="InterPro"/>
</dbReference>
<evidence type="ECO:0000256" key="6">
    <source>
        <dbReference type="PROSITE-ProRule" id="PRU00842"/>
    </source>
</evidence>
<dbReference type="Proteomes" id="UP000604046">
    <property type="component" value="Unassembled WGS sequence"/>
</dbReference>
<feature type="binding site" evidence="7">
    <location>
        <begin position="139"/>
        <end position="143"/>
    </location>
    <ligand>
        <name>ATP</name>
        <dbReference type="ChEBI" id="CHEBI:30616"/>
    </ligand>
</feature>
<protein>
    <submittedName>
        <fullName evidence="11">Uncharacterized protein</fullName>
    </submittedName>
</protein>
<dbReference type="GO" id="GO:0005615">
    <property type="term" value="C:extracellular space"/>
    <property type="evidence" value="ECO:0007669"/>
    <property type="project" value="TreeGrafter"/>
</dbReference>
<evidence type="ECO:0000256" key="4">
    <source>
        <dbReference type="ARBA" id="ARBA00022777"/>
    </source>
</evidence>
<keyword evidence="2 7" id="KW-0808">Transferase</keyword>
<dbReference type="InterPro" id="IPR014746">
    <property type="entry name" value="Gln_synth/guanido_kin_cat_dom"/>
</dbReference>
<evidence type="ECO:0000313" key="12">
    <source>
        <dbReference type="Proteomes" id="UP000604046"/>
    </source>
</evidence>
<accession>A0A812U4W1</accession>
<dbReference type="InterPro" id="IPR022413">
    <property type="entry name" value="ATP-guanido_PTrfase_N"/>
</dbReference>
<evidence type="ECO:0000256" key="1">
    <source>
        <dbReference type="ARBA" id="ARBA00006798"/>
    </source>
</evidence>
<keyword evidence="4 7" id="KW-0418">Kinase</keyword>
<comment type="caution">
    <text evidence="7">Lacks conserved residue(s) required for the propagation of feature annotation.</text>
</comment>
<dbReference type="InterPro" id="IPR036802">
    <property type="entry name" value="ATP-guanido_PTrfase_N_sf"/>
</dbReference>
<evidence type="ECO:0000256" key="3">
    <source>
        <dbReference type="ARBA" id="ARBA00022741"/>
    </source>
</evidence>
<dbReference type="AlphaFoldDB" id="A0A812U4W1"/>
<keyword evidence="12" id="KW-1185">Reference proteome</keyword>
<dbReference type="SUPFAM" id="SSF48034">
    <property type="entry name" value="Guanido kinase N-terminal domain"/>
    <property type="match status" value="1"/>
</dbReference>
<evidence type="ECO:0000259" key="10">
    <source>
        <dbReference type="PROSITE" id="PS51510"/>
    </source>
</evidence>
<feature type="region of interest" description="Disordered" evidence="8">
    <location>
        <begin position="1214"/>
        <end position="1234"/>
    </location>
</feature>
<gene>
    <name evidence="11" type="ORF">SNAT2548_LOCUS31872</name>
</gene>
<dbReference type="PROSITE" id="PS51510">
    <property type="entry name" value="PHOSPHAGEN_KINASE_C"/>
    <property type="match status" value="1"/>
</dbReference>
<feature type="compositionally biased region" description="Basic and acidic residues" evidence="8">
    <location>
        <begin position="547"/>
        <end position="567"/>
    </location>
</feature>
<evidence type="ECO:0000256" key="5">
    <source>
        <dbReference type="ARBA" id="ARBA00022840"/>
    </source>
</evidence>
<dbReference type="Gene3D" id="1.20.5.190">
    <property type="match status" value="1"/>
</dbReference>
<evidence type="ECO:0000256" key="2">
    <source>
        <dbReference type="ARBA" id="ARBA00022679"/>
    </source>
</evidence>
<dbReference type="Gene3D" id="1.10.135.10">
    <property type="entry name" value="ATP:guanido phosphotransferase, N-terminal domain"/>
    <property type="match status" value="1"/>
</dbReference>
<reference evidence="11" key="1">
    <citation type="submission" date="2021-02" db="EMBL/GenBank/DDBJ databases">
        <authorList>
            <person name="Dougan E. K."/>
            <person name="Rhodes N."/>
            <person name="Thang M."/>
            <person name="Chan C."/>
        </authorList>
    </citation>
    <scope>NUCLEOTIDE SEQUENCE</scope>
</reference>
<dbReference type="Gene3D" id="3.30.590.10">
    <property type="entry name" value="Glutamine synthetase/guanido kinase, catalytic domain"/>
    <property type="match status" value="1"/>
</dbReference>
<keyword evidence="3 7" id="KW-0547">Nucleotide-binding</keyword>
<dbReference type="Pfam" id="PF00217">
    <property type="entry name" value="ATP-gua_Ptrans"/>
    <property type="match status" value="1"/>
</dbReference>
<dbReference type="EMBL" id="CAJNDS010002679">
    <property type="protein sequence ID" value="CAE7563587.1"/>
    <property type="molecule type" value="Genomic_DNA"/>
</dbReference>
<sequence length="1234" mass="132224">MPHAIPVNQLPGLGDDEYPGFPAQACPAELPDLSKHCSLCADVLKDNPEIYQELKDRQTSTGVSLARCIKTGIDNRGHPCLKSMGAVAADAECYQVFAPFFDKLIEGRHGKVPVAHTKCPGRRTLTAESAEPLEGYVISCKVAASRNLDGMPFPPAATRDQRKEVEHMITGAALQMEGALKGTYFPLVGSSSYPSKPDGMTLEEEKMLADDHLLFSNPDAPAVLSTGSGRHWPHGRGVFVNERKSLTLWINEEEHLKAISQRQGGDVQAAFRELSAVLAHISGNLAGRTTFARSDRLGYLTSNPANIGTALRVSVIVKLPLLKQKKEELLQWCSARRLVGKGAISESGDRMRDLVEVSSRDRIDITEEETVNVLVEGVAQLVRAERLLEMGVDAVEALAQQQAPAAACAGRSAGGDLTPIDELEAGSWDAAGNTLKDLISTAVISSSTALQEGAEKEVVGGDAQADRALLELKQRLAGAIIVASQSGQLEQAVKVLAGDVGSKQEAAAKKIQALQRGNSTRAVVQQEKAEKVGAVTRIQAVQRGKKTREDLQKLESPQEGRLEKEASPEEPQSIRPEPAASQEYQEFLRHRMADVLSTAAQNGTLQEALAASRICEQEESAKPDMPEDEKDILRAQLESSLVRGGLQKALAEEADLEEIRLQLQASMMKSVSDGSLEAALQTVFAADHADDEDAVTIVAEQPGTSADVAELGDVESVELEMLKERVAQKMVMASLDGTLQGALEALQWAKPAKPAKPDVDDLRLKLARQLKGALADGSLEDALSIEAAQRAKPGQKHTRQADDEALRERVASQLEKALTNGSLEAALQSVKGRLADGSAEDALRIEAQVGQGHGGQTDDEDLRERVAAHLEKAFTDGSLEAALQSVKGVLADGPAEEPLSIEEKSGHTHDEDLRERVAAQLEKAFSDGSLEAALQVCVVPKNAQGAPHGAQNAALPPEPGLEDDVEALRQKLALRLEASVTDGSLEAVLAEQAGEAARDPEDLREKMGSQLLAALQDGSLEAALEANAAAVEEDSSDRLRSKLATSLSQSFLDGSLELALSTGTSLEIEPSKLQVAKPVRSRPPSAKAMSSAVGLLQVLSSYDRRVGRLQASINSAENAIRDRIQQTELLQVRLQAARGDLRSLNEMWVQQQTAINAEDVRALTLQEARQKAADSLELEKLKRKHAAIEMAFVCAADADAHPLGSRYEIASTAASGQEAGCSRQDSPLTTWRSQ</sequence>
<name>A0A812U4W1_9DINO</name>
<dbReference type="InterPro" id="IPR000749">
    <property type="entry name" value="ATP-guanido_PTrfase"/>
</dbReference>
<comment type="similarity">
    <text evidence="1 6">Belongs to the ATP:guanido phosphotransferase family.</text>
</comment>
<dbReference type="PROSITE" id="PS50096">
    <property type="entry name" value="IQ"/>
    <property type="match status" value="2"/>
</dbReference>
<dbReference type="InterPro" id="IPR022414">
    <property type="entry name" value="ATP-guanido_PTrfase_cat"/>
</dbReference>
<feature type="domain" description="Phosphagen kinase N-terminal" evidence="9">
    <location>
        <begin position="22"/>
        <end position="110"/>
    </location>
</feature>
<dbReference type="SUPFAM" id="SSF55931">
    <property type="entry name" value="Glutamine synthetase/guanido kinase"/>
    <property type="match status" value="1"/>
</dbReference>
<proteinExistence type="inferred from homology"/>
<feature type="binding site" evidence="7">
    <location>
        <begin position="312"/>
        <end position="316"/>
    </location>
    <ligand>
        <name>ATP</name>
        <dbReference type="ChEBI" id="CHEBI:30616"/>
    </ligand>
</feature>
<evidence type="ECO:0000313" key="11">
    <source>
        <dbReference type="EMBL" id="CAE7563587.1"/>
    </source>
</evidence>
<evidence type="ECO:0000256" key="7">
    <source>
        <dbReference type="PROSITE-ProRule" id="PRU00843"/>
    </source>
</evidence>
<dbReference type="GO" id="GO:0005524">
    <property type="term" value="F:ATP binding"/>
    <property type="evidence" value="ECO:0007669"/>
    <property type="project" value="UniProtKB-UniRule"/>
</dbReference>
<feature type="domain" description="Phosphagen kinase C-terminal" evidence="10">
    <location>
        <begin position="136"/>
        <end position="388"/>
    </location>
</feature>
<feature type="binding site" evidence="7">
    <location>
        <begin position="341"/>
        <end position="346"/>
    </location>
    <ligand>
        <name>ATP</name>
        <dbReference type="ChEBI" id="CHEBI:30616"/>
    </ligand>
</feature>
<dbReference type="OrthoDB" id="430219at2759"/>
<feature type="binding site" evidence="7">
    <location>
        <position position="212"/>
    </location>
    <ligand>
        <name>ATP</name>
        <dbReference type="ChEBI" id="CHEBI:30616"/>
    </ligand>
</feature>
<dbReference type="PANTHER" id="PTHR11547">
    <property type="entry name" value="ARGININE OR CREATINE KINASE"/>
    <property type="match status" value="1"/>
</dbReference>
<dbReference type="Pfam" id="PF02807">
    <property type="entry name" value="ATP-gua_PtransN"/>
    <property type="match status" value="1"/>
</dbReference>
<dbReference type="GO" id="GO:0004111">
    <property type="term" value="F:creatine kinase activity"/>
    <property type="evidence" value="ECO:0007669"/>
    <property type="project" value="InterPro"/>
</dbReference>
<feature type="region of interest" description="Disordered" evidence="8">
    <location>
        <begin position="543"/>
        <end position="578"/>
    </location>
</feature>
<feature type="compositionally biased region" description="Polar residues" evidence="8">
    <location>
        <begin position="1223"/>
        <end position="1234"/>
    </location>
</feature>